<dbReference type="STRING" id="391625.PPSIR1_21249"/>
<evidence type="ECO:0000256" key="1">
    <source>
        <dbReference type="SAM" id="MobiDB-lite"/>
    </source>
</evidence>
<dbReference type="Proteomes" id="UP000005801">
    <property type="component" value="Unassembled WGS sequence"/>
</dbReference>
<reference evidence="2 3" key="1">
    <citation type="submission" date="2007-06" db="EMBL/GenBank/DDBJ databases">
        <authorList>
            <person name="Shimkets L."/>
            <person name="Ferriera S."/>
            <person name="Johnson J."/>
            <person name="Kravitz S."/>
            <person name="Beeson K."/>
            <person name="Sutton G."/>
            <person name="Rogers Y.-H."/>
            <person name="Friedman R."/>
            <person name="Frazier M."/>
            <person name="Venter J.C."/>
        </authorList>
    </citation>
    <scope>NUCLEOTIDE SEQUENCE [LARGE SCALE GENOMIC DNA]</scope>
    <source>
        <strain evidence="2 3">SIR-1</strain>
    </source>
</reference>
<evidence type="ECO:0000313" key="2">
    <source>
        <dbReference type="EMBL" id="EDM79596.1"/>
    </source>
</evidence>
<accession>A6G3I9</accession>
<feature type="region of interest" description="Disordered" evidence="1">
    <location>
        <begin position="31"/>
        <end position="75"/>
    </location>
</feature>
<dbReference type="AlphaFoldDB" id="A6G3I9"/>
<sequence>MSSKLIGWLAAGVALATGVGALVWYLKRREDKTAEDEEPSEAKQGPTPSGPPRETEEADGSTPDSEKDKRHRPAFDFLDRDTLPAALIEAIDDSFGNGWAASEEVVDDLEPEDVVVFAVKSQPTGPYTRPVEEVLSGHVLEVEDEAVKTRVMGPVKHSEHFGTKAGHGLRAGAIVDVPKSVILVAASEQTGDGYDGRGPSVAAFKPTSHTKQVYEVRPGTPYDLKMPYRTEELEWYIEPNTGVMLHIGQDGLLEQIMFPEDNPRGSFVVRCLDNDPEVGKVLVGRWEFELGA</sequence>
<protein>
    <submittedName>
        <fullName evidence="2">Uncharacterized protein</fullName>
    </submittedName>
</protein>
<keyword evidence="3" id="KW-1185">Reference proteome</keyword>
<dbReference type="EMBL" id="ABCS01000018">
    <property type="protein sequence ID" value="EDM79596.1"/>
    <property type="molecule type" value="Genomic_DNA"/>
</dbReference>
<name>A6G3I9_9BACT</name>
<organism evidence="2 3">
    <name type="scientific">Plesiocystis pacifica SIR-1</name>
    <dbReference type="NCBI Taxonomy" id="391625"/>
    <lineage>
        <taxon>Bacteria</taxon>
        <taxon>Pseudomonadati</taxon>
        <taxon>Myxococcota</taxon>
        <taxon>Polyangia</taxon>
        <taxon>Nannocystales</taxon>
        <taxon>Nannocystaceae</taxon>
        <taxon>Plesiocystis</taxon>
    </lineage>
</organism>
<gene>
    <name evidence="2" type="ORF">PPSIR1_21249</name>
</gene>
<proteinExistence type="predicted"/>
<evidence type="ECO:0000313" key="3">
    <source>
        <dbReference type="Proteomes" id="UP000005801"/>
    </source>
</evidence>
<feature type="compositionally biased region" description="Basic and acidic residues" evidence="1">
    <location>
        <begin position="64"/>
        <end position="75"/>
    </location>
</feature>
<comment type="caution">
    <text evidence="2">The sequence shown here is derived from an EMBL/GenBank/DDBJ whole genome shotgun (WGS) entry which is preliminary data.</text>
</comment>
<dbReference type="OrthoDB" id="9782855at2"/>